<keyword evidence="2" id="KW-1185">Reference proteome</keyword>
<evidence type="ECO:0008006" key="3">
    <source>
        <dbReference type="Google" id="ProtNLM"/>
    </source>
</evidence>
<sequence length="87" mass="10252">MGYMLPVQMDTYNQYANRTVLEKQRIKLEPVRQSTFYKIDSHLAWQEVHQNIKHTSFTNKKNKSTNSINEKLMATITGKGLFINEFI</sequence>
<comment type="caution">
    <text evidence="1">The sequence shown here is derived from an EMBL/GenBank/DDBJ whole genome shotgun (WGS) entry which is preliminary data.</text>
</comment>
<accession>A0ABM8YL45</accession>
<proteinExistence type="predicted"/>
<evidence type="ECO:0000313" key="1">
    <source>
        <dbReference type="EMBL" id="CAG9620477.1"/>
    </source>
</evidence>
<organism evidence="1 2">
    <name type="scientific">Sutcliffiella rhizosphaerae</name>
    <dbReference type="NCBI Taxonomy" id="2880967"/>
    <lineage>
        <taxon>Bacteria</taxon>
        <taxon>Bacillati</taxon>
        <taxon>Bacillota</taxon>
        <taxon>Bacilli</taxon>
        <taxon>Bacillales</taxon>
        <taxon>Bacillaceae</taxon>
        <taxon>Sutcliffiella</taxon>
    </lineage>
</organism>
<evidence type="ECO:0000313" key="2">
    <source>
        <dbReference type="Proteomes" id="UP000789833"/>
    </source>
</evidence>
<dbReference type="RefSeq" id="WP_230500407.1">
    <property type="nucleotide sequence ID" value="NZ_CAKJTJ010000005.1"/>
</dbReference>
<dbReference type="EMBL" id="CAKJTJ010000005">
    <property type="protein sequence ID" value="CAG9620477.1"/>
    <property type="molecule type" value="Genomic_DNA"/>
</dbReference>
<name>A0ABM8YL45_9BACI</name>
<gene>
    <name evidence="1" type="ORF">BACCIP111883_01245</name>
</gene>
<dbReference type="Proteomes" id="UP000789833">
    <property type="component" value="Unassembled WGS sequence"/>
</dbReference>
<reference evidence="1 2" key="1">
    <citation type="submission" date="2021-10" db="EMBL/GenBank/DDBJ databases">
        <authorList>
            <person name="Criscuolo A."/>
        </authorList>
    </citation>
    <scope>NUCLEOTIDE SEQUENCE [LARGE SCALE GENOMIC DNA]</scope>
    <source>
        <strain evidence="2">CIP 111883</strain>
    </source>
</reference>
<protein>
    <recommendedName>
        <fullName evidence="3">Transposase</fullName>
    </recommendedName>
</protein>